<dbReference type="SUPFAM" id="SSF55811">
    <property type="entry name" value="Nudix"/>
    <property type="match status" value="1"/>
</dbReference>
<dbReference type="Pfam" id="PF00293">
    <property type="entry name" value="NUDIX"/>
    <property type="match status" value="1"/>
</dbReference>
<dbReference type="eggNOG" id="COG1051">
    <property type="taxonomic scope" value="Bacteria"/>
</dbReference>
<dbReference type="Proteomes" id="UP000003494">
    <property type="component" value="Unassembled WGS sequence"/>
</dbReference>
<dbReference type="InterPro" id="IPR015797">
    <property type="entry name" value="NUDIX_hydrolase-like_dom_sf"/>
</dbReference>
<evidence type="ECO:0000256" key="3">
    <source>
        <dbReference type="ARBA" id="ARBA00022723"/>
    </source>
</evidence>
<dbReference type="PRINTS" id="PR01402">
    <property type="entry name" value="MUTATORMUTX"/>
</dbReference>
<proteinExistence type="inferred from homology"/>
<dbReference type="CDD" id="cd18886">
    <property type="entry name" value="NUDIX_MutT_Nudt1"/>
    <property type="match status" value="1"/>
</dbReference>
<dbReference type="GO" id="GO:0005737">
    <property type="term" value="C:cytoplasm"/>
    <property type="evidence" value="ECO:0007669"/>
    <property type="project" value="TreeGrafter"/>
</dbReference>
<evidence type="ECO:0000256" key="2">
    <source>
        <dbReference type="ARBA" id="ARBA00005582"/>
    </source>
</evidence>
<reference evidence="7" key="1">
    <citation type="submission" date="2009-04" db="EMBL/GenBank/DDBJ databases">
        <authorList>
            <person name="Weinstock G."/>
            <person name="Sodergren E."/>
            <person name="Clifton S."/>
            <person name="Fulton L."/>
            <person name="Fulton B."/>
            <person name="Courtney L."/>
            <person name="Fronick C."/>
            <person name="Harrison M."/>
            <person name="Strong C."/>
            <person name="Farmer C."/>
            <person name="Delahaunty K."/>
            <person name="Markovic C."/>
            <person name="Hall O."/>
            <person name="Minx P."/>
            <person name="Tomlinson C."/>
            <person name="Mitreva M."/>
            <person name="Nelson J."/>
            <person name="Hou S."/>
            <person name="Wollam A."/>
            <person name="Pepin K.H."/>
            <person name="Johnson M."/>
            <person name="Bhonagiri V."/>
            <person name="Nash W.E."/>
            <person name="Warren W."/>
            <person name="Chinwalla A."/>
            <person name="Mardis E.R."/>
            <person name="Wilson R.K."/>
        </authorList>
    </citation>
    <scope>NUCLEOTIDE SEQUENCE [LARGE SCALE GENOMIC DNA]</scope>
    <source>
        <strain evidence="7">DSM 14600</strain>
    </source>
</reference>
<gene>
    <name evidence="7" type="ORF">GCWU000342_00133</name>
</gene>
<evidence type="ECO:0000256" key="4">
    <source>
        <dbReference type="ARBA" id="ARBA00022801"/>
    </source>
</evidence>
<comment type="cofactor">
    <cofactor evidence="1">
        <name>Mg(2+)</name>
        <dbReference type="ChEBI" id="CHEBI:18420"/>
    </cofactor>
</comment>
<keyword evidence="4 7" id="KW-0378">Hydrolase</keyword>
<keyword evidence="8" id="KW-1185">Reference proteome</keyword>
<dbReference type="GO" id="GO:0046872">
    <property type="term" value="F:metal ion binding"/>
    <property type="evidence" value="ECO:0007669"/>
    <property type="project" value="UniProtKB-KW"/>
</dbReference>
<dbReference type="PANTHER" id="PTHR43758:SF2">
    <property type="entry name" value="OXIDIZED PURINE NUCLEOSIDE TRIPHOSPHATE HYDROLASE"/>
    <property type="match status" value="1"/>
</dbReference>
<dbReference type="PANTHER" id="PTHR43758">
    <property type="entry name" value="7,8-DIHYDRO-8-OXOGUANINE TRIPHOSPHATASE"/>
    <property type="match status" value="1"/>
</dbReference>
<dbReference type="InterPro" id="IPR003562">
    <property type="entry name" value="Mutator_MutX_prot"/>
</dbReference>
<evidence type="ECO:0000313" key="8">
    <source>
        <dbReference type="Proteomes" id="UP000003494"/>
    </source>
</evidence>
<keyword evidence="3" id="KW-0479">Metal-binding</keyword>
<name>C4G862_9FIRM</name>
<comment type="similarity">
    <text evidence="2">Belongs to the Nudix hydrolase family.</text>
</comment>
<dbReference type="GO" id="GO:0008413">
    <property type="term" value="F:8-oxo-7,8-dihydroguanosine triphosphate pyrophosphatase activity"/>
    <property type="evidence" value="ECO:0007669"/>
    <property type="project" value="InterPro"/>
</dbReference>
<dbReference type="STRING" id="626523.GCWU000342_00133"/>
<dbReference type="AlphaFoldDB" id="C4G862"/>
<dbReference type="GO" id="GO:0006281">
    <property type="term" value="P:DNA repair"/>
    <property type="evidence" value="ECO:0007669"/>
    <property type="project" value="InterPro"/>
</dbReference>
<protein>
    <submittedName>
        <fullName evidence="7">Hydrolase, NUDIX family</fullName>
    </submittedName>
</protein>
<dbReference type="HOGENOM" id="CLU_037162_11_2_9"/>
<keyword evidence="5" id="KW-0460">Magnesium</keyword>
<dbReference type="InterPro" id="IPR000086">
    <property type="entry name" value="NUDIX_hydrolase_dom"/>
</dbReference>
<comment type="caution">
    <text evidence="7">The sequence shown here is derived from an EMBL/GenBank/DDBJ whole genome shotgun (WGS) entry which is preliminary data.</text>
</comment>
<accession>C4G862</accession>
<dbReference type="EMBL" id="ACIP02000001">
    <property type="protein sequence ID" value="EEP28791.1"/>
    <property type="molecule type" value="Genomic_DNA"/>
</dbReference>
<evidence type="ECO:0000256" key="1">
    <source>
        <dbReference type="ARBA" id="ARBA00001946"/>
    </source>
</evidence>
<evidence type="ECO:0000313" key="7">
    <source>
        <dbReference type="EMBL" id="EEP28791.1"/>
    </source>
</evidence>
<evidence type="ECO:0000259" key="6">
    <source>
        <dbReference type="PROSITE" id="PS51462"/>
    </source>
</evidence>
<organism evidence="7 8">
    <name type="scientific">Shuttleworthella satelles DSM 14600</name>
    <dbReference type="NCBI Taxonomy" id="626523"/>
    <lineage>
        <taxon>Bacteria</taxon>
        <taxon>Bacillati</taxon>
        <taxon>Bacillota</taxon>
        <taxon>Clostridia</taxon>
        <taxon>Lachnospirales</taxon>
        <taxon>Lachnospiraceae</taxon>
        <taxon>Shuttleworthella</taxon>
    </lineage>
</organism>
<dbReference type="Gene3D" id="3.90.79.10">
    <property type="entry name" value="Nucleoside Triphosphate Pyrophosphohydrolase"/>
    <property type="match status" value="1"/>
</dbReference>
<feature type="domain" description="Nudix hydrolase" evidence="6">
    <location>
        <begin position="2"/>
        <end position="131"/>
    </location>
</feature>
<dbReference type="RefSeq" id="WP_006905179.1">
    <property type="nucleotide sequence ID" value="NZ_GG665866.1"/>
</dbReference>
<sequence length="169" mass="19677">MPRENAMTTLCYLERDNSYLMLHRVKKEKDVNRDKWIGIGGHFEGTESPEECLLRECREETGLTLTSYRYRGLVTFIYDGRAEYMSLFTADAWTGQMHDCDEGQLEWVKKNEIGQLNLWEGDRIFFDLLERNQAFFSLKLVYDVDGRLLEAALDGKRLAYDPAVGTGER</sequence>
<evidence type="ECO:0000256" key="5">
    <source>
        <dbReference type="ARBA" id="ARBA00022842"/>
    </source>
</evidence>
<dbReference type="PROSITE" id="PS51462">
    <property type="entry name" value="NUDIX"/>
    <property type="match status" value="1"/>
</dbReference>